<protein>
    <submittedName>
        <fullName evidence="1">Uncharacterized protein</fullName>
    </submittedName>
</protein>
<evidence type="ECO:0000313" key="1">
    <source>
        <dbReference type="EMBL" id="SHG77759.1"/>
    </source>
</evidence>
<reference evidence="1 2" key="1">
    <citation type="submission" date="2016-11" db="EMBL/GenBank/DDBJ databases">
        <authorList>
            <person name="Jaros S."/>
            <person name="Januszkiewicz K."/>
            <person name="Wedrychowicz H."/>
        </authorList>
    </citation>
    <scope>NUCLEOTIDE SEQUENCE [LARGE SCALE GENOMIC DNA]</scope>
    <source>
        <strain evidence="1 2">DSM 9297</strain>
    </source>
</reference>
<accession>A0A1M5MLH4</accession>
<dbReference type="OrthoDB" id="340883at2157"/>
<organism evidence="1 2">
    <name type="scientific">Halobaculum gomorrense</name>
    <dbReference type="NCBI Taxonomy" id="43928"/>
    <lineage>
        <taxon>Archaea</taxon>
        <taxon>Methanobacteriati</taxon>
        <taxon>Methanobacteriota</taxon>
        <taxon>Stenosarchaea group</taxon>
        <taxon>Halobacteria</taxon>
        <taxon>Halobacteriales</taxon>
        <taxon>Haloferacaceae</taxon>
        <taxon>Halobaculum</taxon>
    </lineage>
</organism>
<evidence type="ECO:0000313" key="2">
    <source>
        <dbReference type="Proteomes" id="UP000184357"/>
    </source>
</evidence>
<name>A0A1M5MLH4_9EURY</name>
<dbReference type="Proteomes" id="UP000184357">
    <property type="component" value="Unassembled WGS sequence"/>
</dbReference>
<dbReference type="EMBL" id="FQWV01000002">
    <property type="protein sequence ID" value="SHG77759.1"/>
    <property type="molecule type" value="Genomic_DNA"/>
</dbReference>
<keyword evidence="2" id="KW-1185">Reference proteome</keyword>
<dbReference type="RefSeq" id="WP_073307330.1">
    <property type="nucleotide sequence ID" value="NZ_FQWV01000002.1"/>
</dbReference>
<sequence>MSKTTTEDNRAFTHIKGELAWTLAECRSPSDAVAMTRHLTDADEGRFELLGLVNDCEVALYWDYFWNHVVAARFDTDGVGDLRREAPEEIRYAGLGEYFDGVDLGSWDWAHPRHQWRGE</sequence>
<proteinExistence type="predicted"/>
<gene>
    <name evidence="1" type="ORF">SAMN05443636_1044</name>
</gene>
<dbReference type="AlphaFoldDB" id="A0A1M5MLH4"/>
<dbReference type="STRING" id="43928.SAMN05443636_1044"/>